<evidence type="ECO:0000313" key="3">
    <source>
        <dbReference type="Proteomes" id="UP001596112"/>
    </source>
</evidence>
<dbReference type="EMBL" id="JBHSNZ010000004">
    <property type="protein sequence ID" value="MFC5807389.1"/>
    <property type="molecule type" value="Genomic_DNA"/>
</dbReference>
<keyword evidence="3" id="KW-1185">Reference proteome</keyword>
<proteinExistence type="predicted"/>
<accession>A0ABW1B3B5</accession>
<feature type="compositionally biased region" description="Low complexity" evidence="1">
    <location>
        <begin position="33"/>
        <end position="71"/>
    </location>
</feature>
<evidence type="ECO:0000256" key="1">
    <source>
        <dbReference type="SAM" id="MobiDB-lite"/>
    </source>
</evidence>
<gene>
    <name evidence="2" type="ORF">ACFQGO_07670</name>
</gene>
<evidence type="ECO:0008006" key="4">
    <source>
        <dbReference type="Google" id="ProtNLM"/>
    </source>
</evidence>
<feature type="region of interest" description="Disordered" evidence="1">
    <location>
        <begin position="24"/>
        <end position="76"/>
    </location>
</feature>
<evidence type="ECO:0000313" key="2">
    <source>
        <dbReference type="EMBL" id="MFC5807389.1"/>
    </source>
</evidence>
<name>A0ABW1B3B5_9ACTN</name>
<dbReference type="RefSeq" id="WP_272168939.1">
    <property type="nucleotide sequence ID" value="NZ_JAQOSL010000006.1"/>
</dbReference>
<dbReference type="Proteomes" id="UP001596112">
    <property type="component" value="Unassembled WGS sequence"/>
</dbReference>
<reference evidence="3" key="1">
    <citation type="journal article" date="2019" name="Int. J. Syst. Evol. Microbiol.">
        <title>The Global Catalogue of Microorganisms (GCM) 10K type strain sequencing project: providing services to taxonomists for standard genome sequencing and annotation.</title>
        <authorList>
            <consortium name="The Broad Institute Genomics Platform"/>
            <consortium name="The Broad Institute Genome Sequencing Center for Infectious Disease"/>
            <person name="Wu L."/>
            <person name="Ma J."/>
        </authorList>
    </citation>
    <scope>NUCLEOTIDE SEQUENCE [LARGE SCALE GENOMIC DNA]</scope>
    <source>
        <strain evidence="3">JCM 9918</strain>
    </source>
</reference>
<sequence>MKSRHVRAIAVFGIAVIALTGARGSHGGGCSGGSSSSSSSSSSGGSGGSDSSSSTSSGGSSTVGTGGSSSSKRGAARDLKIETCTYDNGLVSRVRATNSSSTATYSYEFDLEFTDASGTVLHTAEDNSIPSVPPGESATVDVKAPAGAVKDGGASGGSCKLAGVERSSF</sequence>
<organism evidence="2 3">
    <name type="scientific">Streptomyces heilongjiangensis</name>
    <dbReference type="NCBI Taxonomy" id="945052"/>
    <lineage>
        <taxon>Bacteria</taxon>
        <taxon>Bacillati</taxon>
        <taxon>Actinomycetota</taxon>
        <taxon>Actinomycetes</taxon>
        <taxon>Kitasatosporales</taxon>
        <taxon>Streptomycetaceae</taxon>
        <taxon>Streptomyces</taxon>
    </lineage>
</organism>
<protein>
    <recommendedName>
        <fullName evidence="4">Secreted protein</fullName>
    </recommendedName>
</protein>
<comment type="caution">
    <text evidence="2">The sequence shown here is derived from an EMBL/GenBank/DDBJ whole genome shotgun (WGS) entry which is preliminary data.</text>
</comment>